<keyword evidence="2" id="KW-1185">Reference proteome</keyword>
<gene>
    <name evidence="1" type="ORF">CLAFUR5_04884</name>
</gene>
<dbReference type="KEGG" id="ffu:CLAFUR5_04884"/>
<evidence type="ECO:0000313" key="2">
    <source>
        <dbReference type="Proteomes" id="UP000756132"/>
    </source>
</evidence>
<dbReference type="AlphaFoldDB" id="A0A9Q8LH74"/>
<evidence type="ECO:0000313" key="1">
    <source>
        <dbReference type="EMBL" id="UJO17109.1"/>
    </source>
</evidence>
<dbReference type="EMBL" id="CP090166">
    <property type="protein sequence ID" value="UJO17109.1"/>
    <property type="molecule type" value="Genomic_DNA"/>
</dbReference>
<protein>
    <submittedName>
        <fullName evidence="1">Uncharacterized protein</fullName>
    </submittedName>
</protein>
<dbReference type="GeneID" id="71984762"/>
<sequence>MGSGIRSAGLSASVRVESKRRWWHYNFSIHHVFSSTLRRLVRQHTHFIEQNDAKMLTRIALATTLYVGTVFSLPSHSSDLETPLDSGDHVLQTEPELAVFCIAQDHTATTEDFASGAPPQGSS</sequence>
<dbReference type="RefSeq" id="XP_047761475.1">
    <property type="nucleotide sequence ID" value="XM_047904032.1"/>
</dbReference>
<organism evidence="1 2">
    <name type="scientific">Passalora fulva</name>
    <name type="common">Tomato leaf mold</name>
    <name type="synonym">Cladosporium fulvum</name>
    <dbReference type="NCBI Taxonomy" id="5499"/>
    <lineage>
        <taxon>Eukaryota</taxon>
        <taxon>Fungi</taxon>
        <taxon>Dikarya</taxon>
        <taxon>Ascomycota</taxon>
        <taxon>Pezizomycotina</taxon>
        <taxon>Dothideomycetes</taxon>
        <taxon>Dothideomycetidae</taxon>
        <taxon>Mycosphaerellales</taxon>
        <taxon>Mycosphaerellaceae</taxon>
        <taxon>Fulvia</taxon>
    </lineage>
</organism>
<proteinExistence type="predicted"/>
<accession>A0A9Q8LH74</accession>
<name>A0A9Q8LH74_PASFU</name>
<reference evidence="1" key="2">
    <citation type="journal article" date="2022" name="Microb. Genom.">
        <title>A chromosome-scale genome assembly of the tomato pathogen Cladosporium fulvum reveals a compartmentalized genome architecture and the presence of a dispensable chromosome.</title>
        <authorList>
            <person name="Zaccaron A.Z."/>
            <person name="Chen L.H."/>
            <person name="Samaras A."/>
            <person name="Stergiopoulos I."/>
        </authorList>
    </citation>
    <scope>NUCLEOTIDE SEQUENCE</scope>
    <source>
        <strain evidence="1">Race5_Kim</strain>
    </source>
</reference>
<dbReference type="Proteomes" id="UP000756132">
    <property type="component" value="Chromosome 4"/>
</dbReference>
<reference evidence="1" key="1">
    <citation type="submission" date="2021-12" db="EMBL/GenBank/DDBJ databases">
        <authorList>
            <person name="Zaccaron A."/>
            <person name="Stergiopoulos I."/>
        </authorList>
    </citation>
    <scope>NUCLEOTIDE SEQUENCE</scope>
    <source>
        <strain evidence="1">Race5_Kim</strain>
    </source>
</reference>